<protein>
    <recommendedName>
        <fullName evidence="7">PARP16 N-terminal domain-containing protein</fullName>
    </recommendedName>
</protein>
<keyword evidence="3" id="KW-0548">Nucleotidyltransferase</keyword>
<evidence type="ECO:0000256" key="1">
    <source>
        <dbReference type="ARBA" id="ARBA00022676"/>
    </source>
</evidence>
<dbReference type="InterPro" id="IPR051838">
    <property type="entry name" value="ARTD_PARP"/>
</dbReference>
<evidence type="ECO:0000256" key="2">
    <source>
        <dbReference type="ARBA" id="ARBA00022679"/>
    </source>
</evidence>
<sequence>METDKRDFFKSEEQEQVQEIERCTVKSKESLEELECSTVEKLKSFLRENKDGCDFLICIFIAAVKSVRVDQVLRPFPSTFVNSRNEKDFTLLRRVCDKITTVDELLKLSPNNIPKDVVDILTWLFFHSGMPLLKLHSLEVLFGNGIYLSSEISISAHYAPFGETWQNSIFGSHHSIIAVCEVVNDTQDVKCKDDENKQRAINKNSLGKIPEKYFVVTNSELVKVKYLLVYRYKGPSVLKSFLKQNFLWILLILYVFMLLLIRFFNGPGMKLSEHISSLLYD</sequence>
<feature type="transmembrane region" description="Helical" evidence="6">
    <location>
        <begin position="246"/>
        <end position="264"/>
    </location>
</feature>
<dbReference type="InterPro" id="IPR041400">
    <property type="entry name" value="PARP16_N"/>
</dbReference>
<dbReference type="AlphaFoldDB" id="A0ABD1EFI1"/>
<keyword evidence="4" id="KW-0520">NAD</keyword>
<evidence type="ECO:0000256" key="5">
    <source>
        <dbReference type="ARBA" id="ARBA00024347"/>
    </source>
</evidence>
<dbReference type="PANTHER" id="PTHR21328">
    <property type="entry name" value="POLY ADP-RIBOSE POLYMERASE FAMILY, MEMBER PARP"/>
    <property type="match status" value="1"/>
</dbReference>
<keyword evidence="2" id="KW-0808">Transferase</keyword>
<evidence type="ECO:0000256" key="6">
    <source>
        <dbReference type="SAM" id="Phobius"/>
    </source>
</evidence>
<accession>A0ABD1EFI1</accession>
<dbReference type="Proteomes" id="UP001566132">
    <property type="component" value="Unassembled WGS sequence"/>
</dbReference>
<dbReference type="Gene3D" id="3.90.228.10">
    <property type="match status" value="1"/>
</dbReference>
<keyword evidence="9" id="KW-1185">Reference proteome</keyword>
<evidence type="ECO:0000313" key="9">
    <source>
        <dbReference type="Proteomes" id="UP001566132"/>
    </source>
</evidence>
<dbReference type="EMBL" id="JBDJPC010000008">
    <property type="protein sequence ID" value="KAL1493404.1"/>
    <property type="molecule type" value="Genomic_DNA"/>
</dbReference>
<gene>
    <name evidence="8" type="ORF">ABEB36_011465</name>
</gene>
<name>A0ABD1EFI1_HYPHA</name>
<dbReference type="Pfam" id="PF18084">
    <property type="entry name" value="ARTD15_N"/>
    <property type="match status" value="1"/>
</dbReference>
<evidence type="ECO:0000313" key="8">
    <source>
        <dbReference type="EMBL" id="KAL1493404.1"/>
    </source>
</evidence>
<evidence type="ECO:0000259" key="7">
    <source>
        <dbReference type="Pfam" id="PF18084"/>
    </source>
</evidence>
<evidence type="ECO:0000256" key="4">
    <source>
        <dbReference type="ARBA" id="ARBA00023027"/>
    </source>
</evidence>
<keyword evidence="6" id="KW-1133">Transmembrane helix</keyword>
<keyword evidence="6" id="KW-0812">Transmembrane</keyword>
<evidence type="ECO:0000256" key="3">
    <source>
        <dbReference type="ARBA" id="ARBA00022695"/>
    </source>
</evidence>
<comment type="similarity">
    <text evidence="5">Belongs to the ARTD/PARP family.</text>
</comment>
<dbReference type="SUPFAM" id="SSF56399">
    <property type="entry name" value="ADP-ribosylation"/>
    <property type="match status" value="1"/>
</dbReference>
<proteinExistence type="inferred from homology"/>
<dbReference type="GO" id="GO:0016779">
    <property type="term" value="F:nucleotidyltransferase activity"/>
    <property type="evidence" value="ECO:0007669"/>
    <property type="project" value="UniProtKB-KW"/>
</dbReference>
<reference evidence="8 9" key="1">
    <citation type="submission" date="2024-05" db="EMBL/GenBank/DDBJ databases">
        <title>Genetic variation in Jamaican populations of the coffee berry borer (Hypothenemus hampei).</title>
        <authorList>
            <person name="Errbii M."/>
            <person name="Myrie A."/>
        </authorList>
    </citation>
    <scope>NUCLEOTIDE SEQUENCE [LARGE SCALE GENOMIC DNA]</scope>
    <source>
        <strain evidence="8">JA-Hopewell-2020-01-JO</strain>
        <tissue evidence="8">Whole body</tissue>
    </source>
</reference>
<comment type="caution">
    <text evidence="8">The sequence shown here is derived from an EMBL/GenBank/DDBJ whole genome shotgun (WGS) entry which is preliminary data.</text>
</comment>
<feature type="domain" description="PARP16 N-terminal" evidence="7">
    <location>
        <begin position="45"/>
        <end position="125"/>
    </location>
</feature>
<keyword evidence="1" id="KW-0328">Glycosyltransferase</keyword>
<organism evidence="8 9">
    <name type="scientific">Hypothenemus hampei</name>
    <name type="common">Coffee berry borer</name>
    <dbReference type="NCBI Taxonomy" id="57062"/>
    <lineage>
        <taxon>Eukaryota</taxon>
        <taxon>Metazoa</taxon>
        <taxon>Ecdysozoa</taxon>
        <taxon>Arthropoda</taxon>
        <taxon>Hexapoda</taxon>
        <taxon>Insecta</taxon>
        <taxon>Pterygota</taxon>
        <taxon>Neoptera</taxon>
        <taxon>Endopterygota</taxon>
        <taxon>Coleoptera</taxon>
        <taxon>Polyphaga</taxon>
        <taxon>Cucujiformia</taxon>
        <taxon>Curculionidae</taxon>
        <taxon>Scolytinae</taxon>
        <taxon>Hypothenemus</taxon>
    </lineage>
</organism>
<keyword evidence="6" id="KW-0472">Membrane</keyword>
<dbReference type="GO" id="GO:0016757">
    <property type="term" value="F:glycosyltransferase activity"/>
    <property type="evidence" value="ECO:0007669"/>
    <property type="project" value="UniProtKB-KW"/>
</dbReference>